<evidence type="ECO:0000256" key="2">
    <source>
        <dbReference type="ARBA" id="ARBA00022723"/>
    </source>
</evidence>
<keyword evidence="8" id="KW-1185">Reference proteome</keyword>
<dbReference type="GO" id="GO:0046872">
    <property type="term" value="F:metal ion binding"/>
    <property type="evidence" value="ECO:0007669"/>
    <property type="project" value="UniProtKB-KW"/>
</dbReference>
<dbReference type="PANTHER" id="PTHR30457">
    <property type="entry name" value="5'-NUCLEOTIDASE SURE"/>
    <property type="match status" value="1"/>
</dbReference>
<feature type="compositionally biased region" description="Basic and acidic residues" evidence="4">
    <location>
        <begin position="63"/>
        <end position="73"/>
    </location>
</feature>
<evidence type="ECO:0000256" key="1">
    <source>
        <dbReference type="ARBA" id="ARBA00011062"/>
    </source>
</evidence>
<evidence type="ECO:0000313" key="8">
    <source>
        <dbReference type="Proteomes" id="UP001232148"/>
    </source>
</evidence>
<evidence type="ECO:0000313" key="7">
    <source>
        <dbReference type="EMBL" id="KAK2023750.1"/>
    </source>
</evidence>
<evidence type="ECO:0000256" key="5">
    <source>
        <dbReference type="SAM" id="SignalP"/>
    </source>
</evidence>
<organism evidence="7 8">
    <name type="scientific">Colletotrichum zoysiae</name>
    <dbReference type="NCBI Taxonomy" id="1216348"/>
    <lineage>
        <taxon>Eukaryota</taxon>
        <taxon>Fungi</taxon>
        <taxon>Dikarya</taxon>
        <taxon>Ascomycota</taxon>
        <taxon>Pezizomycotina</taxon>
        <taxon>Sordariomycetes</taxon>
        <taxon>Hypocreomycetidae</taxon>
        <taxon>Glomerellales</taxon>
        <taxon>Glomerellaceae</taxon>
        <taxon>Colletotrichum</taxon>
        <taxon>Colletotrichum graminicola species complex</taxon>
    </lineage>
</organism>
<dbReference type="PANTHER" id="PTHR30457:SF0">
    <property type="entry name" value="PHOSPHATASE, PUTATIVE (AFU_ORTHOLOGUE AFUA_4G01070)-RELATED"/>
    <property type="match status" value="1"/>
</dbReference>
<dbReference type="GO" id="GO:0008252">
    <property type="term" value="F:nucleotidase activity"/>
    <property type="evidence" value="ECO:0007669"/>
    <property type="project" value="InterPro"/>
</dbReference>
<dbReference type="AlphaFoldDB" id="A0AAD9H774"/>
<dbReference type="SUPFAM" id="SSF64167">
    <property type="entry name" value="SurE-like"/>
    <property type="match status" value="1"/>
</dbReference>
<dbReference type="Proteomes" id="UP001232148">
    <property type="component" value="Unassembled WGS sequence"/>
</dbReference>
<feature type="region of interest" description="Disordered" evidence="4">
    <location>
        <begin position="53"/>
        <end position="87"/>
    </location>
</feature>
<dbReference type="EMBL" id="MU842988">
    <property type="protein sequence ID" value="KAK2023750.1"/>
    <property type="molecule type" value="Genomic_DNA"/>
</dbReference>
<dbReference type="InterPro" id="IPR002828">
    <property type="entry name" value="SurE-like_Pase/nucleotidase"/>
</dbReference>
<proteinExistence type="inferred from homology"/>
<comment type="similarity">
    <text evidence="1">Belongs to the SurE nucleotidase family.</text>
</comment>
<dbReference type="Gene3D" id="3.40.1210.10">
    <property type="entry name" value="Survival protein SurE-like phosphatase/nucleotidase"/>
    <property type="match status" value="1"/>
</dbReference>
<comment type="caution">
    <text evidence="7">The sequence shown here is derived from an EMBL/GenBank/DDBJ whole genome shotgun (WGS) entry which is preliminary data.</text>
</comment>
<feature type="signal peptide" evidence="5">
    <location>
        <begin position="1"/>
        <end position="18"/>
    </location>
</feature>
<gene>
    <name evidence="7" type="ORF">LX32DRAFT_571164</name>
</gene>
<keyword evidence="5" id="KW-0732">Signal</keyword>
<evidence type="ECO:0000256" key="4">
    <source>
        <dbReference type="SAM" id="MobiDB-lite"/>
    </source>
</evidence>
<evidence type="ECO:0000256" key="3">
    <source>
        <dbReference type="ARBA" id="ARBA00022801"/>
    </source>
</evidence>
<keyword evidence="2" id="KW-0479">Metal-binding</keyword>
<accession>A0AAD9H774</accession>
<protein>
    <submittedName>
        <fullName evidence="7">5'/3'-nucleotidase sure</fullName>
    </submittedName>
</protein>
<feature type="domain" description="Survival protein SurE-like phosphatase/nucleotidase" evidence="6">
    <location>
        <begin position="21"/>
        <end position="222"/>
    </location>
</feature>
<sequence>MRADAALALLAQALAVQGIRIIQSNDDGWAELYTRSFNDAMKASGHSVLLSAPAENQSGRSSLDVEPKPRTDPCEYDSCPANSGPVGLNETSPDLRWVNSYPVTSMRYGIQQFAPEFWNGQAPELAVAGPNTGSNLFLQVQFSGTVGAATFATKNGIPGIAFSGLTENRLAWNTEPVPTPSTVYAELANRLVTKIVAAGAPYLPDNTWLNVNFPEVADDKCNDPDQFKWVLSRINYNLLPIDVSTCGANARLPQETTVVRTAGCYISVSVGEATHKLTADKAQQQAVLDKLGDFLSCLP</sequence>
<dbReference type="InterPro" id="IPR036523">
    <property type="entry name" value="SurE-like_sf"/>
</dbReference>
<evidence type="ECO:0000259" key="6">
    <source>
        <dbReference type="Pfam" id="PF01975"/>
    </source>
</evidence>
<feature type="chain" id="PRO_5042085605" evidence="5">
    <location>
        <begin position="19"/>
        <end position="299"/>
    </location>
</feature>
<dbReference type="InterPro" id="IPR030048">
    <property type="entry name" value="SurE"/>
</dbReference>
<dbReference type="Pfam" id="PF01975">
    <property type="entry name" value="SurE"/>
    <property type="match status" value="1"/>
</dbReference>
<name>A0AAD9H774_9PEZI</name>
<reference evidence="7" key="1">
    <citation type="submission" date="2021-06" db="EMBL/GenBank/DDBJ databases">
        <title>Comparative genomics, transcriptomics and evolutionary studies reveal genomic signatures of adaptation to plant cell wall in hemibiotrophic fungi.</title>
        <authorList>
            <consortium name="DOE Joint Genome Institute"/>
            <person name="Baroncelli R."/>
            <person name="Diaz J.F."/>
            <person name="Benocci T."/>
            <person name="Peng M."/>
            <person name="Battaglia E."/>
            <person name="Haridas S."/>
            <person name="Andreopoulos W."/>
            <person name="Labutti K."/>
            <person name="Pangilinan J."/>
            <person name="Floch G.L."/>
            <person name="Makela M.R."/>
            <person name="Henrissat B."/>
            <person name="Grigoriev I.V."/>
            <person name="Crouch J.A."/>
            <person name="De Vries R.P."/>
            <person name="Sukno S.A."/>
            <person name="Thon M.R."/>
        </authorList>
    </citation>
    <scope>NUCLEOTIDE SEQUENCE</scope>
    <source>
        <strain evidence="7">MAFF235873</strain>
    </source>
</reference>
<keyword evidence="3" id="KW-0378">Hydrolase</keyword>